<name>A0A849VIA3_9GAMM</name>
<dbReference type="SUPFAM" id="SSF52096">
    <property type="entry name" value="ClpP/crotonase"/>
    <property type="match status" value="1"/>
</dbReference>
<dbReference type="EMBL" id="JABBPG010000005">
    <property type="protein sequence ID" value="NOU51461.1"/>
    <property type="molecule type" value="Genomic_DNA"/>
</dbReference>
<gene>
    <name evidence="3" type="ORF">HG263_13065</name>
</gene>
<dbReference type="Proteomes" id="UP000586305">
    <property type="component" value="Unassembled WGS sequence"/>
</dbReference>
<feature type="chain" id="PRO_5032385167" description="Tail specific protease domain-containing protein" evidence="1">
    <location>
        <begin position="26"/>
        <end position="450"/>
    </location>
</feature>
<dbReference type="AlphaFoldDB" id="A0A849VIA3"/>
<keyword evidence="1" id="KW-0732">Signal</keyword>
<evidence type="ECO:0000313" key="3">
    <source>
        <dbReference type="EMBL" id="NOU51461.1"/>
    </source>
</evidence>
<organism evidence="3 4">
    <name type="scientific">Pseudoalteromonas caenipelagi</name>
    <dbReference type="NCBI Taxonomy" id="2726988"/>
    <lineage>
        <taxon>Bacteria</taxon>
        <taxon>Pseudomonadati</taxon>
        <taxon>Pseudomonadota</taxon>
        <taxon>Gammaproteobacteria</taxon>
        <taxon>Alteromonadales</taxon>
        <taxon>Pseudoalteromonadaceae</taxon>
        <taxon>Pseudoalteromonas</taxon>
    </lineage>
</organism>
<keyword evidence="4" id="KW-1185">Reference proteome</keyword>
<dbReference type="GO" id="GO:0006508">
    <property type="term" value="P:proteolysis"/>
    <property type="evidence" value="ECO:0007669"/>
    <property type="project" value="InterPro"/>
</dbReference>
<sequence>MRPLISGLRLIFASIVMLIFATNAAASGASVKPFQHHLSVAQALEDIDQWFNWLHQTHPDLSHSVKNVDEFYDTVAQIKASINAPLNAMQLWQKMAPLNSMLADGHLKVGHGSSSQWRQWISEGVAFFPFEVKILDGHMIVNCDLAEQNSQYKGAKIVSVNGKSATVILNKLLTNTHGDTLAFRENVLQSQFNRLFYMTFGSQETFSIELEHNNKIHNITVKAKSAIPSSLAQQSFADAFNISYSNTTALLTVNTFAWDDFKQFLTYMDNTFSAIKDNKVNHLIIDIRNNGGGNDDMWMAGILRYIADKPYRHFSTYRSKILLKYRDPGQIVGDIEQGENTRLIQPEPELSNFYHGKTSLLIGTGTYSSAIVFANTVQGYDFAKLIGSPTGGRSTQSGGIQFMTLNHSQLQMISPRFLLTRPSGIAQMTPVQPELTLSHAGIPASLKNNL</sequence>
<evidence type="ECO:0000256" key="1">
    <source>
        <dbReference type="SAM" id="SignalP"/>
    </source>
</evidence>
<dbReference type="Pfam" id="PF03572">
    <property type="entry name" value="Peptidase_S41"/>
    <property type="match status" value="1"/>
</dbReference>
<accession>A0A849VIA3</accession>
<evidence type="ECO:0000313" key="4">
    <source>
        <dbReference type="Proteomes" id="UP000586305"/>
    </source>
</evidence>
<dbReference type="Gene3D" id="3.90.226.10">
    <property type="entry name" value="2-enoyl-CoA Hydratase, Chain A, domain 1"/>
    <property type="match status" value="1"/>
</dbReference>
<dbReference type="InterPro" id="IPR005151">
    <property type="entry name" value="Tail-specific_protease"/>
</dbReference>
<reference evidence="3 4" key="1">
    <citation type="submission" date="2020-04" db="EMBL/GenBank/DDBJ databases">
        <title>Pseudoalteromonas caenipelagi sp. nov., isolated from a tidal flat.</title>
        <authorList>
            <person name="Park S."/>
            <person name="Yoon J.-H."/>
        </authorList>
    </citation>
    <scope>NUCLEOTIDE SEQUENCE [LARGE SCALE GENOMIC DNA]</scope>
    <source>
        <strain evidence="3 4">JBTF-M23</strain>
    </source>
</reference>
<evidence type="ECO:0000259" key="2">
    <source>
        <dbReference type="Pfam" id="PF03572"/>
    </source>
</evidence>
<feature type="signal peptide" evidence="1">
    <location>
        <begin position="1"/>
        <end position="25"/>
    </location>
</feature>
<feature type="domain" description="Tail specific protease" evidence="2">
    <location>
        <begin position="249"/>
        <end position="402"/>
    </location>
</feature>
<comment type="caution">
    <text evidence="3">The sequence shown here is derived from an EMBL/GenBank/DDBJ whole genome shotgun (WGS) entry which is preliminary data.</text>
</comment>
<dbReference type="RefSeq" id="WP_171626526.1">
    <property type="nucleotide sequence ID" value="NZ_JABBPG010000005.1"/>
</dbReference>
<dbReference type="InterPro" id="IPR029045">
    <property type="entry name" value="ClpP/crotonase-like_dom_sf"/>
</dbReference>
<dbReference type="GO" id="GO:0008236">
    <property type="term" value="F:serine-type peptidase activity"/>
    <property type="evidence" value="ECO:0007669"/>
    <property type="project" value="InterPro"/>
</dbReference>
<protein>
    <recommendedName>
        <fullName evidence="2">Tail specific protease domain-containing protein</fullName>
    </recommendedName>
</protein>
<proteinExistence type="predicted"/>